<feature type="transmembrane region" description="Helical" evidence="9">
    <location>
        <begin position="322"/>
        <end position="347"/>
    </location>
</feature>
<feature type="transmembrane region" description="Helical" evidence="9">
    <location>
        <begin position="149"/>
        <end position="174"/>
    </location>
</feature>
<evidence type="ECO:0000256" key="9">
    <source>
        <dbReference type="SAM" id="Phobius"/>
    </source>
</evidence>
<keyword evidence="3" id="KW-1003">Cell membrane</keyword>
<feature type="transmembrane region" description="Helical" evidence="9">
    <location>
        <begin position="181"/>
        <end position="200"/>
    </location>
</feature>
<keyword evidence="12" id="KW-1185">Reference proteome</keyword>
<comment type="subcellular location">
    <subcellularLocation>
        <location evidence="1">Cell membrane</location>
        <topology evidence="1">Multi-pass membrane protein</topology>
    </subcellularLocation>
</comment>
<feature type="compositionally biased region" description="Basic and acidic residues" evidence="8">
    <location>
        <begin position="519"/>
        <end position="530"/>
    </location>
</feature>
<dbReference type="CDD" id="cd17323">
    <property type="entry name" value="MFS_Tpo1_MDR_like"/>
    <property type="match status" value="1"/>
</dbReference>
<evidence type="ECO:0000259" key="10">
    <source>
        <dbReference type="PROSITE" id="PS50850"/>
    </source>
</evidence>
<feature type="transmembrane region" description="Helical" evidence="9">
    <location>
        <begin position="394"/>
        <end position="418"/>
    </location>
</feature>
<dbReference type="PANTHER" id="PTHR23502:SF186">
    <property type="entry name" value="MAJOR FACILITATOR SUPERFAMILY (MFS) PROFILE DOMAIN-CONTAINING PROTEIN"/>
    <property type="match status" value="1"/>
</dbReference>
<reference evidence="11 12" key="1">
    <citation type="journal article" date="2021" name="Nat. Commun.">
        <title>Genetic determinants of endophytism in the Arabidopsis root mycobiome.</title>
        <authorList>
            <person name="Mesny F."/>
            <person name="Miyauchi S."/>
            <person name="Thiergart T."/>
            <person name="Pickel B."/>
            <person name="Atanasova L."/>
            <person name="Karlsson M."/>
            <person name="Huettel B."/>
            <person name="Barry K.W."/>
            <person name="Haridas S."/>
            <person name="Chen C."/>
            <person name="Bauer D."/>
            <person name="Andreopoulos W."/>
            <person name="Pangilinan J."/>
            <person name="LaButti K."/>
            <person name="Riley R."/>
            <person name="Lipzen A."/>
            <person name="Clum A."/>
            <person name="Drula E."/>
            <person name="Henrissat B."/>
            <person name="Kohler A."/>
            <person name="Grigoriev I.V."/>
            <person name="Martin F.M."/>
            <person name="Hacquard S."/>
        </authorList>
    </citation>
    <scope>NUCLEOTIDE SEQUENCE [LARGE SCALE GENOMIC DNA]</scope>
    <source>
        <strain evidence="11 12">MPI-SDFR-AT-0080</strain>
    </source>
</reference>
<dbReference type="PROSITE" id="PS50850">
    <property type="entry name" value="MFS"/>
    <property type="match status" value="1"/>
</dbReference>
<feature type="transmembrane region" description="Helical" evidence="9">
    <location>
        <begin position="368"/>
        <end position="388"/>
    </location>
</feature>
<evidence type="ECO:0000256" key="5">
    <source>
        <dbReference type="ARBA" id="ARBA00022989"/>
    </source>
</evidence>
<evidence type="ECO:0000313" key="11">
    <source>
        <dbReference type="EMBL" id="KAH7063562.1"/>
    </source>
</evidence>
<accession>A0ABQ8GSV1</accession>
<evidence type="ECO:0000256" key="3">
    <source>
        <dbReference type="ARBA" id="ARBA00022475"/>
    </source>
</evidence>
<name>A0ABQ8GSV1_9PEZI</name>
<keyword evidence="5 9" id="KW-1133">Transmembrane helix</keyword>
<evidence type="ECO:0000256" key="7">
    <source>
        <dbReference type="ARBA" id="ARBA00038459"/>
    </source>
</evidence>
<sequence>MDLLQRLRKHVLRDSLPVTVLEWPYPGAGTPEDPYRVTWIESDPANPYNLSATRKWLITTLTGIQVLAVTFASSAYSGAITEIKAQFGVSTVVVTLGISLFVLGFALGPLIWAPLSEVYGRKLIFLISFGAMTAFDIGAAFAPSFAALAILRFLAGALGSAIMATFGGVIADIFAPSDRGIAVSLLALAPGMGPVLGPIAGGFLGEAGGWRWVLRMIAIFAGAVLVASAAAVPETYAPVLLRRRAARLCAAKGACYRSERDLADGAEKTLARELQTSLGRPWVLLAVEPIVLLLSVYVAIVYGTLYMLFAAFPVVFQVHRGWSAGVSGLAFVGVAVGMLVATLWAIVDNGRYARLCVKHGGMPPPETRLPLTMVGGVALPVGLFWFAWTNYDSIHWIVPIIAGGFIGLGITFILISLINYLVDSYTIFAASVLAANNALRSVFAAAFPLFTPAMYDNLGVHWASSVPAFLALACAPLPFLFHKYGAAIRHKCKYAAESAAFVEKMKERARAEPSMAETSSEKDSDVEAAK</sequence>
<keyword evidence="4 9" id="KW-0812">Transmembrane</keyword>
<feature type="transmembrane region" description="Helical" evidence="9">
    <location>
        <begin position="88"/>
        <end position="111"/>
    </location>
</feature>
<dbReference type="InterPro" id="IPR020846">
    <property type="entry name" value="MFS_dom"/>
</dbReference>
<evidence type="ECO:0000256" key="6">
    <source>
        <dbReference type="ARBA" id="ARBA00023136"/>
    </source>
</evidence>
<dbReference type="Pfam" id="PF07690">
    <property type="entry name" value="MFS_1"/>
    <property type="match status" value="1"/>
</dbReference>
<dbReference type="PANTHER" id="PTHR23502">
    <property type="entry name" value="MAJOR FACILITATOR SUPERFAMILY"/>
    <property type="match status" value="1"/>
</dbReference>
<dbReference type="InterPro" id="IPR011701">
    <property type="entry name" value="MFS"/>
</dbReference>
<keyword evidence="6 9" id="KW-0472">Membrane</keyword>
<protein>
    <submittedName>
        <fullName evidence="11">MFS general substrate transporter</fullName>
    </submittedName>
</protein>
<dbReference type="EMBL" id="JAGTJR010000002">
    <property type="protein sequence ID" value="KAH7063562.1"/>
    <property type="molecule type" value="Genomic_DNA"/>
</dbReference>
<evidence type="ECO:0000256" key="8">
    <source>
        <dbReference type="SAM" id="MobiDB-lite"/>
    </source>
</evidence>
<feature type="domain" description="Major facilitator superfamily (MFS) profile" evidence="10">
    <location>
        <begin position="58"/>
        <end position="491"/>
    </location>
</feature>
<feature type="transmembrane region" description="Helical" evidence="9">
    <location>
        <begin position="462"/>
        <end position="481"/>
    </location>
</feature>
<feature type="transmembrane region" description="Helical" evidence="9">
    <location>
        <begin position="56"/>
        <end position="76"/>
    </location>
</feature>
<feature type="transmembrane region" description="Helical" evidence="9">
    <location>
        <begin position="212"/>
        <end position="233"/>
    </location>
</feature>
<dbReference type="SUPFAM" id="SSF103473">
    <property type="entry name" value="MFS general substrate transporter"/>
    <property type="match status" value="1"/>
</dbReference>
<feature type="transmembrane region" description="Helical" evidence="9">
    <location>
        <begin position="123"/>
        <end position="143"/>
    </location>
</feature>
<organism evidence="11 12">
    <name type="scientific">Macrophomina phaseolina</name>
    <dbReference type="NCBI Taxonomy" id="35725"/>
    <lineage>
        <taxon>Eukaryota</taxon>
        <taxon>Fungi</taxon>
        <taxon>Dikarya</taxon>
        <taxon>Ascomycota</taxon>
        <taxon>Pezizomycotina</taxon>
        <taxon>Dothideomycetes</taxon>
        <taxon>Dothideomycetes incertae sedis</taxon>
        <taxon>Botryosphaeriales</taxon>
        <taxon>Botryosphaeriaceae</taxon>
        <taxon>Macrophomina</taxon>
    </lineage>
</organism>
<dbReference type="InterPro" id="IPR036259">
    <property type="entry name" value="MFS_trans_sf"/>
</dbReference>
<comment type="caution">
    <text evidence="11">The sequence shown here is derived from an EMBL/GenBank/DDBJ whole genome shotgun (WGS) entry which is preliminary data.</text>
</comment>
<gene>
    <name evidence="11" type="ORF">B0J12DRAFT_172675</name>
</gene>
<feature type="transmembrane region" description="Helical" evidence="9">
    <location>
        <begin position="290"/>
        <end position="316"/>
    </location>
</feature>
<dbReference type="Gene3D" id="1.20.1250.20">
    <property type="entry name" value="MFS general substrate transporter like domains"/>
    <property type="match status" value="1"/>
</dbReference>
<comment type="similarity">
    <text evidence="7">Belongs to the major facilitator superfamily. DHA1 family. Polyamines/proton antiporter (TC 2.A.1.2.16) subfamily.</text>
</comment>
<keyword evidence="2" id="KW-0813">Transport</keyword>
<evidence type="ECO:0000313" key="12">
    <source>
        <dbReference type="Proteomes" id="UP000774617"/>
    </source>
</evidence>
<evidence type="ECO:0000256" key="4">
    <source>
        <dbReference type="ARBA" id="ARBA00022692"/>
    </source>
</evidence>
<evidence type="ECO:0000256" key="2">
    <source>
        <dbReference type="ARBA" id="ARBA00022448"/>
    </source>
</evidence>
<dbReference type="Proteomes" id="UP000774617">
    <property type="component" value="Unassembled WGS sequence"/>
</dbReference>
<proteinExistence type="inferred from homology"/>
<evidence type="ECO:0000256" key="1">
    <source>
        <dbReference type="ARBA" id="ARBA00004651"/>
    </source>
</evidence>
<feature type="region of interest" description="Disordered" evidence="8">
    <location>
        <begin position="510"/>
        <end position="530"/>
    </location>
</feature>